<reference evidence="1 2" key="1">
    <citation type="journal article" date="2019" name="Environ. Microbiol.">
        <title>At the nexus of three kingdoms: the genome of the mycorrhizal fungus Gigaspora margarita provides insights into plant, endobacterial and fungal interactions.</title>
        <authorList>
            <person name="Venice F."/>
            <person name="Ghignone S."/>
            <person name="Salvioli di Fossalunga A."/>
            <person name="Amselem J."/>
            <person name="Novero M."/>
            <person name="Xianan X."/>
            <person name="Sedzielewska Toro K."/>
            <person name="Morin E."/>
            <person name="Lipzen A."/>
            <person name="Grigoriev I.V."/>
            <person name="Henrissat B."/>
            <person name="Martin F.M."/>
            <person name="Bonfante P."/>
        </authorList>
    </citation>
    <scope>NUCLEOTIDE SEQUENCE [LARGE SCALE GENOMIC DNA]</scope>
    <source>
        <strain evidence="1 2">BEG34</strain>
    </source>
</reference>
<dbReference type="EMBL" id="WTPW01001512">
    <property type="protein sequence ID" value="KAF0431153.1"/>
    <property type="molecule type" value="Genomic_DNA"/>
</dbReference>
<name>A0A8H4A655_GIGMA</name>
<evidence type="ECO:0000313" key="2">
    <source>
        <dbReference type="Proteomes" id="UP000439903"/>
    </source>
</evidence>
<dbReference type="OrthoDB" id="3039677at2759"/>
<proteinExistence type="predicted"/>
<protein>
    <submittedName>
        <fullName evidence="1">Transposase domain-containing protein</fullName>
    </submittedName>
</protein>
<dbReference type="AlphaFoldDB" id="A0A8H4A655"/>
<evidence type="ECO:0000313" key="1">
    <source>
        <dbReference type="EMBL" id="KAF0431153.1"/>
    </source>
</evidence>
<gene>
    <name evidence="1" type="ORF">F8M41_005448</name>
</gene>
<sequence length="215" mass="24761">MNKTLGLSDEFISFVSCSKCFDDILCDIYNGKIWKTFKDELFGEDSALFFYNEKADSHLGLIVNLDWFQLFDGVLHSTGVLYVSIVNLPRDIQFKHENMLVLGILPGLNKVSLYKINHYFSLVVDELEALWHGMTLNSIAEFSERRMICAALILISCDILAARKLCRHISALVSCHRCEKSANYINRHFNFGSIQNMDKWFIQKDLVVHQKKALK</sequence>
<dbReference type="Proteomes" id="UP000439903">
    <property type="component" value="Unassembled WGS sequence"/>
</dbReference>
<comment type="caution">
    <text evidence="1">The sequence shown here is derived from an EMBL/GenBank/DDBJ whole genome shotgun (WGS) entry which is preliminary data.</text>
</comment>
<organism evidence="1 2">
    <name type="scientific">Gigaspora margarita</name>
    <dbReference type="NCBI Taxonomy" id="4874"/>
    <lineage>
        <taxon>Eukaryota</taxon>
        <taxon>Fungi</taxon>
        <taxon>Fungi incertae sedis</taxon>
        <taxon>Mucoromycota</taxon>
        <taxon>Glomeromycotina</taxon>
        <taxon>Glomeromycetes</taxon>
        <taxon>Diversisporales</taxon>
        <taxon>Gigasporaceae</taxon>
        <taxon>Gigaspora</taxon>
    </lineage>
</organism>
<keyword evidence="2" id="KW-1185">Reference proteome</keyword>
<accession>A0A8H4A655</accession>